<dbReference type="InterPro" id="IPR000008">
    <property type="entry name" value="C2_dom"/>
</dbReference>
<dbReference type="InterPro" id="IPR036034">
    <property type="entry name" value="PDZ_sf"/>
</dbReference>
<dbReference type="Proteomes" id="UP000023152">
    <property type="component" value="Unassembled WGS sequence"/>
</dbReference>
<feature type="compositionally biased region" description="Basic and acidic residues" evidence="1">
    <location>
        <begin position="31"/>
        <end position="41"/>
    </location>
</feature>
<accession>X6NDU9</accession>
<dbReference type="Gene3D" id="2.60.40.150">
    <property type="entry name" value="C2 domain"/>
    <property type="match status" value="1"/>
</dbReference>
<feature type="non-terminal residue" evidence="4">
    <location>
        <position position="1"/>
    </location>
</feature>
<name>X6NDU9_RETFI</name>
<feature type="transmembrane region" description="Helical" evidence="2">
    <location>
        <begin position="305"/>
        <end position="327"/>
    </location>
</feature>
<feature type="compositionally biased region" description="Polar residues" evidence="1">
    <location>
        <begin position="13"/>
        <end position="30"/>
    </location>
</feature>
<keyword evidence="2" id="KW-0812">Transmembrane</keyword>
<feature type="domain" description="C2" evidence="3">
    <location>
        <begin position="248"/>
        <end position="340"/>
    </location>
</feature>
<reference evidence="4 5" key="1">
    <citation type="journal article" date="2013" name="Curr. Biol.">
        <title>The Genome of the Foraminiferan Reticulomyxa filosa.</title>
        <authorList>
            <person name="Glockner G."/>
            <person name="Hulsmann N."/>
            <person name="Schleicher M."/>
            <person name="Noegel A.A."/>
            <person name="Eichinger L."/>
            <person name="Gallinger C."/>
            <person name="Pawlowski J."/>
            <person name="Sierra R."/>
            <person name="Euteneuer U."/>
            <person name="Pillet L."/>
            <person name="Moustafa A."/>
            <person name="Platzer M."/>
            <person name="Groth M."/>
            <person name="Szafranski K."/>
            <person name="Schliwa M."/>
        </authorList>
    </citation>
    <scope>NUCLEOTIDE SEQUENCE [LARGE SCALE GENOMIC DNA]</scope>
</reference>
<feature type="region of interest" description="Disordered" evidence="1">
    <location>
        <begin position="1"/>
        <end position="59"/>
    </location>
</feature>
<dbReference type="Pfam" id="PF00168">
    <property type="entry name" value="C2"/>
    <property type="match status" value="1"/>
</dbReference>
<comment type="caution">
    <text evidence="4">The sequence shown here is derived from an EMBL/GenBank/DDBJ whole genome shotgun (WGS) entry which is preliminary data.</text>
</comment>
<feature type="region of interest" description="Disordered" evidence="1">
    <location>
        <begin position="78"/>
        <end position="116"/>
    </location>
</feature>
<evidence type="ECO:0000313" key="5">
    <source>
        <dbReference type="Proteomes" id="UP000023152"/>
    </source>
</evidence>
<keyword evidence="2" id="KW-0472">Membrane</keyword>
<feature type="compositionally biased region" description="Basic residues" evidence="1">
    <location>
        <begin position="1"/>
        <end position="12"/>
    </location>
</feature>
<dbReference type="EMBL" id="ASPP01009392">
    <property type="protein sequence ID" value="ETO24171.1"/>
    <property type="molecule type" value="Genomic_DNA"/>
</dbReference>
<protein>
    <recommendedName>
        <fullName evidence="3">C2 domain-containing protein</fullName>
    </recommendedName>
</protein>
<dbReference type="SMART" id="SM00239">
    <property type="entry name" value="C2"/>
    <property type="match status" value="1"/>
</dbReference>
<evidence type="ECO:0000259" key="3">
    <source>
        <dbReference type="SMART" id="SM00239"/>
    </source>
</evidence>
<dbReference type="SUPFAM" id="SSF50156">
    <property type="entry name" value="PDZ domain-like"/>
    <property type="match status" value="1"/>
</dbReference>
<evidence type="ECO:0000313" key="4">
    <source>
        <dbReference type="EMBL" id="ETO24171.1"/>
    </source>
</evidence>
<organism evidence="4 5">
    <name type="scientific">Reticulomyxa filosa</name>
    <dbReference type="NCBI Taxonomy" id="46433"/>
    <lineage>
        <taxon>Eukaryota</taxon>
        <taxon>Sar</taxon>
        <taxon>Rhizaria</taxon>
        <taxon>Retaria</taxon>
        <taxon>Foraminifera</taxon>
        <taxon>Monothalamids</taxon>
        <taxon>Reticulomyxidae</taxon>
        <taxon>Reticulomyxa</taxon>
    </lineage>
</organism>
<gene>
    <name evidence="4" type="ORF">RFI_12989</name>
</gene>
<sequence length="382" mass="42049">FFFLKKKKKKKQTALSGSQLQVNNSPNEVKQQPKQDVKKEPSPLSNDAHAPVQPELAAPSAPAAYDLLSMQESFLGQNNNESSMHHEYKDSGLVDGGSASNKQESTVPAPPPPDEYYAMVISKKGDHSNGAPNKPLNVSKKAAKVTNPLPDEFDYEVVFTESVLGMELSPDPDGKNCIVTRCMSEIAKAHVDPGSLIISINDVWVAGLSYDAVRDTVKSAAKHPPLTITFREKVNRGGGGHHAEERGYLKVKVVAGIQLRHPGSYAVVQVGSARLSTHTVTRNEHPEWNEMITFKNFRPDPNKSFVFAVISITLGIFNLFFYSVYLIDKLIGQAEFHLPLELNKLQRDTLDLISSKGKLAGVIVLNSIIVSRDNTVKHLKKF</sequence>
<dbReference type="InterPro" id="IPR035892">
    <property type="entry name" value="C2_domain_sf"/>
</dbReference>
<proteinExistence type="predicted"/>
<keyword evidence="2" id="KW-1133">Transmembrane helix</keyword>
<evidence type="ECO:0000256" key="2">
    <source>
        <dbReference type="SAM" id="Phobius"/>
    </source>
</evidence>
<evidence type="ECO:0000256" key="1">
    <source>
        <dbReference type="SAM" id="MobiDB-lite"/>
    </source>
</evidence>
<dbReference type="SUPFAM" id="SSF49562">
    <property type="entry name" value="C2 domain (Calcium/lipid-binding domain, CaLB)"/>
    <property type="match status" value="1"/>
</dbReference>
<feature type="compositionally biased region" description="Basic and acidic residues" evidence="1">
    <location>
        <begin position="83"/>
        <end position="92"/>
    </location>
</feature>
<keyword evidence="5" id="KW-1185">Reference proteome</keyword>
<dbReference type="AlphaFoldDB" id="X6NDU9"/>